<dbReference type="EMBL" id="WHJH01000088">
    <property type="protein sequence ID" value="NHZ93723.1"/>
    <property type="molecule type" value="Genomic_DNA"/>
</dbReference>
<protein>
    <submittedName>
        <fullName evidence="2">Uncharacterized protein</fullName>
    </submittedName>
</protein>
<dbReference type="Proteomes" id="UP000609726">
    <property type="component" value="Unassembled WGS sequence"/>
</dbReference>
<evidence type="ECO:0000313" key="3">
    <source>
        <dbReference type="Proteomes" id="UP000609726"/>
    </source>
</evidence>
<gene>
    <name evidence="2" type="ORF">F2P45_32700</name>
</gene>
<keyword evidence="3" id="KW-1185">Reference proteome</keyword>
<evidence type="ECO:0000313" key="2">
    <source>
        <dbReference type="EMBL" id="NHZ93723.1"/>
    </source>
</evidence>
<name>A0ABX0P330_9BURK</name>
<feature type="chain" id="PRO_5047111177" evidence="1">
    <location>
        <begin position="23"/>
        <end position="101"/>
    </location>
</feature>
<evidence type="ECO:0000256" key="1">
    <source>
        <dbReference type="SAM" id="SignalP"/>
    </source>
</evidence>
<proteinExistence type="predicted"/>
<organism evidence="2 3">
    <name type="scientific">Massilia mucilaginosa</name>
    <dbReference type="NCBI Taxonomy" id="2609282"/>
    <lineage>
        <taxon>Bacteria</taxon>
        <taxon>Pseudomonadati</taxon>
        <taxon>Pseudomonadota</taxon>
        <taxon>Betaproteobacteria</taxon>
        <taxon>Burkholderiales</taxon>
        <taxon>Oxalobacteraceae</taxon>
        <taxon>Telluria group</taxon>
        <taxon>Massilia</taxon>
    </lineage>
</organism>
<reference evidence="2 3" key="1">
    <citation type="submission" date="2019-10" db="EMBL/GenBank/DDBJ databases">
        <title>Taxonomy of Antarctic Massilia spp.: description of Massilia rubra sp. nov., Massilia aquatica sp. nov., Massilia mucilaginosa sp. nov., Massilia frigida sp. nov. isolated from streams, lakes and regoliths.</title>
        <authorList>
            <person name="Holochova P."/>
            <person name="Sedlacek I."/>
            <person name="Kralova S."/>
            <person name="Maslanova I."/>
            <person name="Busse H.-J."/>
            <person name="Stankova E."/>
            <person name="Vrbovska V."/>
            <person name="Kovarovic V."/>
            <person name="Bartak M."/>
            <person name="Svec P."/>
            <person name="Pantucek R."/>
        </authorList>
    </citation>
    <scope>NUCLEOTIDE SEQUENCE [LARGE SCALE GENOMIC DNA]</scope>
    <source>
        <strain evidence="2 3">CCM 8733</strain>
    </source>
</reference>
<sequence length="101" mass="10686">MKSIPILVAGAALCGVCSLAVAQARLDPMCGVIDSFAEDIAAGEKRSMELETKYGGDNILPSKSCRPSAMDAKGRAVCEWTQNAYQAHLFLDRRGLAEPGA</sequence>
<comment type="caution">
    <text evidence="2">The sequence shown here is derived from an EMBL/GenBank/DDBJ whole genome shotgun (WGS) entry which is preliminary data.</text>
</comment>
<keyword evidence="1" id="KW-0732">Signal</keyword>
<dbReference type="RefSeq" id="WP_166882409.1">
    <property type="nucleotide sequence ID" value="NZ_WHJH01000088.1"/>
</dbReference>
<feature type="signal peptide" evidence="1">
    <location>
        <begin position="1"/>
        <end position="22"/>
    </location>
</feature>
<accession>A0ABX0P330</accession>